<evidence type="ECO:0000256" key="2">
    <source>
        <dbReference type="ARBA" id="ARBA00010617"/>
    </source>
</evidence>
<dbReference type="Gene3D" id="1.10.630.10">
    <property type="entry name" value="Cytochrome P450"/>
    <property type="match status" value="1"/>
</dbReference>
<dbReference type="RefSeq" id="WP_254771212.1">
    <property type="nucleotide sequence ID" value="NZ_CP101114.1"/>
</dbReference>
<gene>
    <name evidence="3" type="ORF">NMK50_07205</name>
</gene>
<dbReference type="PRINTS" id="PR00359">
    <property type="entry name" value="BP450"/>
</dbReference>
<proteinExistence type="inferred from homology"/>
<accession>A0ABY5EVF6</accession>
<sequence>MSLLWQKTNDDNSMTTSERVALVLNMLLAAIEPADKTLAYLFYHLLTNPKELEKIQKEWTLLGDAIAETLRLTSPVQLIPRQTNQAMKFAGVSLPANSLVFCMIGAANRDPDVFIDPDNFIPERKRICKTGQKITRIANHLAFGAGMHVSCRFCFCSHAE</sequence>
<dbReference type="PANTHER" id="PTHR46696">
    <property type="entry name" value="P450, PUTATIVE (EUROFUNG)-RELATED"/>
    <property type="match status" value="1"/>
</dbReference>
<dbReference type="Pfam" id="PF00067">
    <property type="entry name" value="p450"/>
    <property type="match status" value="1"/>
</dbReference>
<dbReference type="InterPro" id="IPR001128">
    <property type="entry name" value="Cyt_P450"/>
</dbReference>
<reference evidence="3" key="1">
    <citation type="submission" date="2022-07" db="EMBL/GenBank/DDBJ databases">
        <title>First report of Bartonella spp. in marsupials in Brazil, with a description of Bartonella harrusi sp. nov. and new proposal for taxonomic reclassification of species of the genus Bartonella.</title>
        <authorList>
            <person name="Amaral R.B."/>
        </authorList>
    </citation>
    <scope>NUCLEOTIDE SEQUENCE</scope>
    <source>
        <strain evidence="3">117A</strain>
    </source>
</reference>
<name>A0ABY5EVF6_9HYPH</name>
<comment type="cofactor">
    <cofactor evidence="1">
        <name>heme</name>
        <dbReference type="ChEBI" id="CHEBI:30413"/>
    </cofactor>
</comment>
<organism evidence="3 4">
    <name type="scientific">Bartonella harrusi</name>
    <dbReference type="NCBI Taxonomy" id="2961895"/>
    <lineage>
        <taxon>Bacteria</taxon>
        <taxon>Pseudomonadati</taxon>
        <taxon>Pseudomonadota</taxon>
        <taxon>Alphaproteobacteria</taxon>
        <taxon>Hyphomicrobiales</taxon>
        <taxon>Bartonellaceae</taxon>
        <taxon>Bartonella</taxon>
    </lineage>
</organism>
<keyword evidence="4" id="KW-1185">Reference proteome</keyword>
<dbReference type="Proteomes" id="UP001059475">
    <property type="component" value="Chromosome"/>
</dbReference>
<dbReference type="InterPro" id="IPR002397">
    <property type="entry name" value="Cyt_P450_B"/>
</dbReference>
<protein>
    <submittedName>
        <fullName evidence="3">Cytochrome P450</fullName>
    </submittedName>
</protein>
<dbReference type="InterPro" id="IPR036396">
    <property type="entry name" value="Cyt_P450_sf"/>
</dbReference>
<dbReference type="SUPFAM" id="SSF48264">
    <property type="entry name" value="Cytochrome P450"/>
    <property type="match status" value="1"/>
</dbReference>
<dbReference type="EMBL" id="CP101114">
    <property type="protein sequence ID" value="UTO29417.1"/>
    <property type="molecule type" value="Genomic_DNA"/>
</dbReference>
<comment type="similarity">
    <text evidence="2">Belongs to the cytochrome P450 family.</text>
</comment>
<dbReference type="PANTHER" id="PTHR46696:SF3">
    <property type="entry name" value="PULCHERRIMINIC ACID SYNTHASE"/>
    <property type="match status" value="1"/>
</dbReference>
<evidence type="ECO:0000313" key="4">
    <source>
        <dbReference type="Proteomes" id="UP001059475"/>
    </source>
</evidence>
<evidence type="ECO:0000256" key="1">
    <source>
        <dbReference type="ARBA" id="ARBA00001971"/>
    </source>
</evidence>
<evidence type="ECO:0000313" key="3">
    <source>
        <dbReference type="EMBL" id="UTO29417.1"/>
    </source>
</evidence>